<dbReference type="KEGG" id="clia:C3E79_11005"/>
<sequence length="241" mass="25372">MGWWDLAALTAIFFGPAMGASLRSTCEVDNVVAPTVPEFSAAANWGALLHQALLAAVAAAYLCGRRITLTPWSLRPSWRGAALGIGLYAFIGLVFDLSYSLYGGLVGFPEGAEDAAEQPGPDASLLAYSALNSVYEEVFFLVVCLSLPGRWRAQAVAYSLAVRFAIHTYQGLLNAALIGLVSGSLFLAFTRLASSKTGFVGQWIFPAVVAHALADVFGAGLLSLLFPAAQPAAENYPGAHE</sequence>
<evidence type="ECO:0000313" key="3">
    <source>
        <dbReference type="Proteomes" id="UP000244754"/>
    </source>
</evidence>
<keyword evidence="3" id="KW-1185">Reference proteome</keyword>
<name>A0A2S0WGN7_9CORY</name>
<evidence type="ECO:0000259" key="1">
    <source>
        <dbReference type="Pfam" id="PF02517"/>
    </source>
</evidence>
<dbReference type="InterPro" id="IPR003675">
    <property type="entry name" value="Rce1/LyrA-like_dom"/>
</dbReference>
<gene>
    <name evidence="2" type="ORF">C3E79_11005</name>
</gene>
<dbReference type="Pfam" id="PF02517">
    <property type="entry name" value="Rce1-like"/>
    <property type="match status" value="1"/>
</dbReference>
<reference evidence="3" key="1">
    <citation type="submission" date="2018-01" db="EMBL/GenBank/DDBJ databases">
        <authorList>
            <person name="Li J."/>
        </authorList>
    </citation>
    <scope>NUCLEOTIDE SEQUENCE [LARGE SCALE GENOMIC DNA]</scope>
    <source>
        <strain evidence="3">2184</strain>
    </source>
</reference>
<feature type="domain" description="CAAX prenyl protease 2/Lysostaphin resistance protein A-like" evidence="1">
    <location>
        <begin position="125"/>
        <end position="216"/>
    </location>
</feature>
<accession>A0A2S0WGN7</accession>
<proteinExistence type="predicted"/>
<organism evidence="2 3">
    <name type="scientific">Corynebacterium liangguodongii</name>
    <dbReference type="NCBI Taxonomy" id="2079535"/>
    <lineage>
        <taxon>Bacteria</taxon>
        <taxon>Bacillati</taxon>
        <taxon>Actinomycetota</taxon>
        <taxon>Actinomycetes</taxon>
        <taxon>Mycobacteriales</taxon>
        <taxon>Corynebacteriaceae</taxon>
        <taxon>Corynebacterium</taxon>
    </lineage>
</organism>
<dbReference type="EMBL" id="CP026948">
    <property type="protein sequence ID" value="AWB84933.1"/>
    <property type="molecule type" value="Genomic_DNA"/>
</dbReference>
<dbReference type="AlphaFoldDB" id="A0A2S0WGN7"/>
<dbReference type="Proteomes" id="UP000244754">
    <property type="component" value="Chromosome"/>
</dbReference>
<protein>
    <recommendedName>
        <fullName evidence="1">CAAX prenyl protease 2/Lysostaphin resistance protein A-like domain-containing protein</fullName>
    </recommendedName>
</protein>
<evidence type="ECO:0000313" key="2">
    <source>
        <dbReference type="EMBL" id="AWB84933.1"/>
    </source>
</evidence>